<reference evidence="2" key="2">
    <citation type="submission" date="2012-12" db="EMBL/GenBank/DDBJ databases">
        <authorList>
            <person name="Gao Y.W."/>
            <person name="Fan S.T."/>
            <person name="Sun H.T."/>
            <person name="Wang Z."/>
            <person name="Gao X.L."/>
            <person name="Li Y.G."/>
            <person name="Wang T.C."/>
            <person name="Zhang K."/>
            <person name="Xu W.W."/>
            <person name="Yu Z.J."/>
            <person name="Xia X.Z."/>
        </authorList>
    </citation>
    <scope>NUCLEOTIDE SEQUENCE</scope>
    <source>
        <strain evidence="2">FR3</strain>
    </source>
</reference>
<keyword evidence="1" id="KW-0732">Signal</keyword>
<reference evidence="2" key="1">
    <citation type="journal article" date="2007" name="Science">
        <title>Draft genome of the filarial nematode parasite Brugia malayi.</title>
        <authorList>
            <person name="Ghedin E."/>
            <person name="Wang S."/>
            <person name="Spiro D."/>
            <person name="Caler E."/>
            <person name="Zhao Q."/>
            <person name="Crabtree J."/>
            <person name="Allen J.E."/>
            <person name="Delcher A.L."/>
            <person name="Guiliano D.B."/>
            <person name="Miranda-Saavedra D."/>
            <person name="Angiuoli S.V."/>
            <person name="Creasy T."/>
            <person name="Amedeo P."/>
            <person name="Haas B."/>
            <person name="El-Sayed N.M."/>
            <person name="Wortman J.R."/>
            <person name="Feldblyum T."/>
            <person name="Tallon L."/>
            <person name="Schatz M."/>
            <person name="Shumway M."/>
            <person name="Koo H."/>
            <person name="Salzberg S.L."/>
            <person name="Schobel S."/>
            <person name="Pertea M."/>
            <person name="Pop M."/>
            <person name="White O."/>
            <person name="Barton G.J."/>
            <person name="Carlow C.K."/>
            <person name="Crawford M.J."/>
            <person name="Daub J."/>
            <person name="Dimmic M.W."/>
            <person name="Estes C.F."/>
            <person name="Foster J.M."/>
            <person name="Ganatra M."/>
            <person name="Gregory W.F."/>
            <person name="Johnson N.M."/>
            <person name="Jin J."/>
            <person name="Komuniecki R."/>
            <person name="Korf I."/>
            <person name="Kumar S."/>
            <person name="Laney S."/>
            <person name="Li B.W."/>
            <person name="Li W."/>
            <person name="Lindblom T.H."/>
            <person name="Lustigman S."/>
            <person name="Ma D."/>
            <person name="Maina C.V."/>
            <person name="Martin D.M."/>
            <person name="McCarter J.P."/>
            <person name="McReynolds L."/>
            <person name="Mitreva M."/>
            <person name="Nutman T.B."/>
            <person name="Parkinson J."/>
            <person name="Peregrin-Alvarez J.M."/>
            <person name="Poole C."/>
            <person name="Ren Q."/>
            <person name="Saunders L."/>
            <person name="Sluder A.E."/>
            <person name="Smith K."/>
            <person name="Stanke M."/>
            <person name="Unnasch T.R."/>
            <person name="Ware J."/>
            <person name="Wei A.D."/>
            <person name="Weil G."/>
            <person name="Williams D.J."/>
            <person name="Zhang Y."/>
            <person name="Williams S.A."/>
            <person name="Fraser-Liggett C."/>
            <person name="Slatko B."/>
            <person name="Blaxter M.L."/>
            <person name="Scott A.L."/>
        </authorList>
    </citation>
    <scope>NUCLEOTIDE SEQUENCE</scope>
    <source>
        <strain evidence="2">FR3</strain>
    </source>
</reference>
<feature type="signal peptide" evidence="1">
    <location>
        <begin position="1"/>
        <end position="23"/>
    </location>
</feature>
<dbReference type="STRING" id="6279.A0A0J9XWK1"/>
<organism evidence="2">
    <name type="scientific">Brugia malayi</name>
    <name type="common">Filarial nematode worm</name>
    <dbReference type="NCBI Taxonomy" id="6279"/>
    <lineage>
        <taxon>Eukaryota</taxon>
        <taxon>Metazoa</taxon>
        <taxon>Ecdysozoa</taxon>
        <taxon>Nematoda</taxon>
        <taxon>Chromadorea</taxon>
        <taxon>Rhabditida</taxon>
        <taxon>Spirurina</taxon>
        <taxon>Spiruromorpha</taxon>
        <taxon>Filarioidea</taxon>
        <taxon>Onchocercidae</taxon>
        <taxon>Brugia</taxon>
    </lineage>
</organism>
<name>A0A0J9XWK1_BRUMA</name>
<accession>A0A4E9FKY7</accession>
<accession>A0A0J9XWK1</accession>
<dbReference type="EMBL" id="CAAKNF010000194">
    <property type="protein sequence ID" value="VIO97407.1"/>
    <property type="molecule type" value="Genomic_DNA"/>
</dbReference>
<evidence type="ECO:0000256" key="1">
    <source>
        <dbReference type="SAM" id="SignalP"/>
    </source>
</evidence>
<proteinExistence type="predicted"/>
<dbReference type="KEGG" id="bmy:BM_BM528"/>
<evidence type="ECO:0000313" key="2">
    <source>
        <dbReference type="EMBL" id="CDP97294.1"/>
    </source>
</evidence>
<dbReference type="CTD" id="66059899"/>
<gene>
    <name evidence="2" type="ORF">Bm528</name>
    <name evidence="3" type="ORF">BM_BM528</name>
    <name evidence="2" type="ORF">BM_Bm528</name>
</gene>
<feature type="chain" id="PRO_5023928290" evidence="1">
    <location>
        <begin position="24"/>
        <end position="89"/>
    </location>
</feature>
<dbReference type="AlphaFoldDB" id="A0A0J9XWK1"/>
<dbReference type="EMBL" id="LN856980">
    <property type="protein sequence ID" value="CDP97294.1"/>
    <property type="molecule type" value="Genomic_DNA"/>
</dbReference>
<evidence type="ECO:0000313" key="3">
    <source>
        <dbReference type="EMBL" id="VIO97407.1"/>
    </source>
</evidence>
<dbReference type="RefSeq" id="XP_042937024.1">
    <property type="nucleotide sequence ID" value="XM_043081090.1"/>
</dbReference>
<dbReference type="GeneID" id="66059899"/>
<protein>
    <submittedName>
        <fullName evidence="2">Bm528</fullName>
    </submittedName>
</protein>
<sequence>MTPRFITFFPLFCHHSLFSLCHSFETYRANVTTVTAPNVGVWPICGNSQRNMYSCKIYLNIQTVMDFSICGNREIYVYELIITLLNQRC</sequence>
<reference evidence="3" key="3">
    <citation type="submission" date="2019-04" db="EMBL/GenBank/DDBJ databases">
        <authorList>
            <person name="Howe K."/>
            <person name="Paulini M."/>
            <person name="Williams G."/>
        </authorList>
    </citation>
    <scope>NUCLEOTIDE SEQUENCE [LARGE SCALE GENOMIC DNA]</scope>
    <source>
        <strain evidence="3">FR3</strain>
    </source>
</reference>
<dbReference type="InParanoid" id="A0A0J9XWK1"/>